<proteinExistence type="predicted"/>
<protein>
    <submittedName>
        <fullName evidence="1">Uncharacterized protein</fullName>
    </submittedName>
</protein>
<dbReference type="EMBL" id="CP007481">
    <property type="protein sequence ID" value="AHX11389.1"/>
    <property type="molecule type" value="Genomic_DNA"/>
</dbReference>
<sequence length="53" mass="6295">MDELINNFYRDHPLTQDTVIAIKGSRFMNLEKFVQHIIAKADQLLPNFHKNLR</sequence>
<organism evidence="1 2">
    <name type="scientific">Neorickettsia helminthoeca str. Oregon</name>
    <dbReference type="NCBI Taxonomy" id="1286528"/>
    <lineage>
        <taxon>Bacteria</taxon>
        <taxon>Pseudomonadati</taxon>
        <taxon>Pseudomonadota</taxon>
        <taxon>Alphaproteobacteria</taxon>
        <taxon>Rickettsiales</taxon>
        <taxon>Anaplasmataceae</taxon>
        <taxon>Neorickettsia</taxon>
    </lineage>
</organism>
<dbReference type="Proteomes" id="UP000023755">
    <property type="component" value="Chromosome"/>
</dbReference>
<evidence type="ECO:0000313" key="1">
    <source>
        <dbReference type="EMBL" id="AHX11389.1"/>
    </source>
</evidence>
<dbReference type="HOGENOM" id="CLU_3063908_0_0_5"/>
<dbReference type="AlphaFoldDB" id="X5HJX9"/>
<gene>
    <name evidence="1" type="ORF">NHE_0444</name>
</gene>
<reference evidence="1 2" key="1">
    <citation type="submission" date="2014-03" db="EMBL/GenBank/DDBJ databases">
        <title>Sequencing and Comparison of Genomes and Transcriptome Profiles of Human Ehrlichiosis Agents.</title>
        <authorList>
            <person name="Lin M."/>
            <person name="Daugherty S.C."/>
            <person name="Nagaraj S."/>
            <person name="Cheng Z."/>
            <person name="Xiong Q."/>
            <person name="Lin F.-Y."/>
            <person name="Sengamalay N."/>
            <person name="Ott S."/>
            <person name="Godinez A."/>
            <person name="Tallon L.J."/>
            <person name="Sadzewicz L."/>
            <person name="Fraser C.M."/>
            <person name="Dunning Hotopp J.C."/>
            <person name="Rikihisa Y."/>
        </authorList>
    </citation>
    <scope>NUCLEOTIDE SEQUENCE [LARGE SCALE GENOMIC DNA]</scope>
    <source>
        <strain evidence="1 2">Oregon</strain>
    </source>
</reference>
<dbReference type="STRING" id="1286528.NHE_0444"/>
<keyword evidence="2" id="KW-1185">Reference proteome</keyword>
<dbReference type="KEGG" id="nhm:NHE_0444"/>
<name>X5HJX9_9RICK</name>
<accession>X5HJX9</accession>
<evidence type="ECO:0000313" key="2">
    <source>
        <dbReference type="Proteomes" id="UP000023755"/>
    </source>
</evidence>